<dbReference type="EMBL" id="KZ857462">
    <property type="protein sequence ID" value="RDX43577.1"/>
    <property type="molecule type" value="Genomic_DNA"/>
</dbReference>
<reference evidence="2 3" key="1">
    <citation type="journal article" date="2018" name="Biotechnol. Biofuels">
        <title>Integrative visual omics of the white-rot fungus Polyporus brumalis exposes the biotechnological potential of its oxidative enzymes for delignifying raw plant biomass.</title>
        <authorList>
            <person name="Miyauchi S."/>
            <person name="Rancon A."/>
            <person name="Drula E."/>
            <person name="Hage H."/>
            <person name="Chaduli D."/>
            <person name="Favel A."/>
            <person name="Grisel S."/>
            <person name="Henrissat B."/>
            <person name="Herpoel-Gimbert I."/>
            <person name="Ruiz-Duenas F.J."/>
            <person name="Chevret D."/>
            <person name="Hainaut M."/>
            <person name="Lin J."/>
            <person name="Wang M."/>
            <person name="Pangilinan J."/>
            <person name="Lipzen A."/>
            <person name="Lesage-Meessen L."/>
            <person name="Navarro D."/>
            <person name="Riley R."/>
            <person name="Grigoriev I.V."/>
            <person name="Zhou S."/>
            <person name="Raouche S."/>
            <person name="Rosso M.N."/>
        </authorList>
    </citation>
    <scope>NUCLEOTIDE SEQUENCE [LARGE SCALE GENOMIC DNA]</scope>
    <source>
        <strain evidence="2 3">BRFM 1820</strain>
    </source>
</reference>
<proteinExistence type="predicted"/>
<protein>
    <submittedName>
        <fullName evidence="2">Uncharacterized protein</fullName>
    </submittedName>
</protein>
<evidence type="ECO:0000313" key="2">
    <source>
        <dbReference type="EMBL" id="RDX43577.1"/>
    </source>
</evidence>
<sequence>MSQLRARPRDCSLLPSSRTELPSLSKAHSIQPRSMRDAIGSPTLFARGFSSTDGTLARLVGAPITRNARRRPRVTAFCEDDRWAVATLAQSRRALVSSGTSKPSELPLASPCSNGPRALTRG</sequence>
<dbReference type="AlphaFoldDB" id="A0A371CTI1"/>
<feature type="region of interest" description="Disordered" evidence="1">
    <location>
        <begin position="95"/>
        <end position="122"/>
    </location>
</feature>
<evidence type="ECO:0000256" key="1">
    <source>
        <dbReference type="SAM" id="MobiDB-lite"/>
    </source>
</evidence>
<gene>
    <name evidence="2" type="ORF">OH76DRAFT_1189873</name>
</gene>
<dbReference type="Proteomes" id="UP000256964">
    <property type="component" value="Unassembled WGS sequence"/>
</dbReference>
<organism evidence="2 3">
    <name type="scientific">Lentinus brumalis</name>
    <dbReference type="NCBI Taxonomy" id="2498619"/>
    <lineage>
        <taxon>Eukaryota</taxon>
        <taxon>Fungi</taxon>
        <taxon>Dikarya</taxon>
        <taxon>Basidiomycota</taxon>
        <taxon>Agaricomycotina</taxon>
        <taxon>Agaricomycetes</taxon>
        <taxon>Polyporales</taxon>
        <taxon>Polyporaceae</taxon>
        <taxon>Lentinus</taxon>
    </lineage>
</organism>
<accession>A0A371CTI1</accession>
<dbReference type="OrthoDB" id="10670285at2759"/>
<keyword evidence="3" id="KW-1185">Reference proteome</keyword>
<name>A0A371CTI1_9APHY</name>
<feature type="compositionally biased region" description="Polar residues" evidence="1">
    <location>
        <begin position="14"/>
        <end position="32"/>
    </location>
</feature>
<feature type="region of interest" description="Disordered" evidence="1">
    <location>
        <begin position="1"/>
        <end position="36"/>
    </location>
</feature>
<evidence type="ECO:0000313" key="3">
    <source>
        <dbReference type="Proteomes" id="UP000256964"/>
    </source>
</evidence>